<comment type="subcellular location">
    <subcellularLocation>
        <location evidence="1">Membrane</location>
        <topology evidence="1">Multi-pass membrane protein</topology>
    </subcellularLocation>
</comment>
<dbReference type="GO" id="GO:0006457">
    <property type="term" value="P:protein folding"/>
    <property type="evidence" value="ECO:0007669"/>
    <property type="project" value="InterPro"/>
</dbReference>
<organism evidence="6 7">
    <name type="scientific">Celeribacter neptunius</name>
    <dbReference type="NCBI Taxonomy" id="588602"/>
    <lineage>
        <taxon>Bacteria</taxon>
        <taxon>Pseudomonadati</taxon>
        <taxon>Pseudomonadota</taxon>
        <taxon>Alphaproteobacteria</taxon>
        <taxon>Rhodobacterales</taxon>
        <taxon>Roseobacteraceae</taxon>
        <taxon>Celeribacter</taxon>
    </lineage>
</organism>
<evidence type="ECO:0000256" key="3">
    <source>
        <dbReference type="ARBA" id="ARBA00022989"/>
    </source>
</evidence>
<feature type="transmembrane region" description="Helical" evidence="5">
    <location>
        <begin position="45"/>
        <end position="62"/>
    </location>
</feature>
<protein>
    <submittedName>
        <fullName evidence="6">Disulfide bond formation protein DsbB</fullName>
    </submittedName>
</protein>
<keyword evidence="4 5" id="KW-0472">Membrane</keyword>
<evidence type="ECO:0000313" key="7">
    <source>
        <dbReference type="Proteomes" id="UP000199630"/>
    </source>
</evidence>
<evidence type="ECO:0000256" key="2">
    <source>
        <dbReference type="ARBA" id="ARBA00022692"/>
    </source>
</evidence>
<dbReference type="GO" id="GO:0016020">
    <property type="term" value="C:membrane"/>
    <property type="evidence" value="ECO:0007669"/>
    <property type="project" value="UniProtKB-SubCell"/>
</dbReference>
<evidence type="ECO:0000256" key="4">
    <source>
        <dbReference type="ARBA" id="ARBA00023136"/>
    </source>
</evidence>
<dbReference type="InterPro" id="IPR003752">
    <property type="entry name" value="DiS_bond_form_DsbB/BdbC"/>
</dbReference>
<dbReference type="Pfam" id="PF02600">
    <property type="entry name" value="DsbB"/>
    <property type="match status" value="1"/>
</dbReference>
<gene>
    <name evidence="6" type="ORF">SAMN04487991_0829</name>
</gene>
<keyword evidence="2 5" id="KW-0812">Transmembrane</keyword>
<dbReference type="GO" id="GO:0015035">
    <property type="term" value="F:protein-disulfide reductase activity"/>
    <property type="evidence" value="ECO:0007669"/>
    <property type="project" value="InterPro"/>
</dbReference>
<proteinExistence type="predicted"/>
<dbReference type="PIRSF" id="PIRSF033913">
    <property type="entry name" value="S-S_format_DsbB"/>
    <property type="match status" value="1"/>
</dbReference>
<name>A0A1I3KXK1_9RHOB</name>
<sequence length="168" mass="17917">MTKPASDFAALQPAIAAALGSLAILCGAFIFQALGYPPCPMCIWQRWPHGIAVVIGLLFFVSRFRPLTILGFLTMLVSSGLGLYHAGVEQKWWPGPSSCTGSTDAFSGMSGMDLLPGAGGDTGLVLCDEIVWDTWGLGITMAGWNFLFSLVFAALWFIAWRKAAAQPA</sequence>
<reference evidence="7" key="1">
    <citation type="submission" date="2016-10" db="EMBL/GenBank/DDBJ databases">
        <authorList>
            <person name="Varghese N."/>
            <person name="Submissions S."/>
        </authorList>
    </citation>
    <scope>NUCLEOTIDE SEQUENCE [LARGE SCALE GENOMIC DNA]</scope>
    <source>
        <strain evidence="7">DSM 26471</strain>
    </source>
</reference>
<dbReference type="Proteomes" id="UP000199630">
    <property type="component" value="Unassembled WGS sequence"/>
</dbReference>
<feature type="transmembrane region" description="Helical" evidence="5">
    <location>
        <begin position="69"/>
        <end position="87"/>
    </location>
</feature>
<accession>A0A1I3KXK1</accession>
<dbReference type="RefSeq" id="WP_090057769.1">
    <property type="nucleotide sequence ID" value="NZ_FORH01000001.1"/>
</dbReference>
<evidence type="ECO:0000313" key="6">
    <source>
        <dbReference type="EMBL" id="SFI77232.1"/>
    </source>
</evidence>
<keyword evidence="3 5" id="KW-1133">Transmembrane helix</keyword>
<dbReference type="InterPro" id="IPR023380">
    <property type="entry name" value="DsbB-like_sf"/>
</dbReference>
<keyword evidence="7" id="KW-1185">Reference proteome</keyword>
<feature type="transmembrane region" description="Helical" evidence="5">
    <location>
        <begin position="142"/>
        <end position="160"/>
    </location>
</feature>
<dbReference type="SUPFAM" id="SSF158442">
    <property type="entry name" value="DsbB-like"/>
    <property type="match status" value="1"/>
</dbReference>
<evidence type="ECO:0000256" key="5">
    <source>
        <dbReference type="SAM" id="Phobius"/>
    </source>
</evidence>
<dbReference type="InterPro" id="IPR024199">
    <property type="entry name" value="Uncharacterised_DsbB"/>
</dbReference>
<dbReference type="STRING" id="588602.SAMN04487991_0829"/>
<dbReference type="EMBL" id="FORH01000001">
    <property type="protein sequence ID" value="SFI77232.1"/>
    <property type="molecule type" value="Genomic_DNA"/>
</dbReference>
<dbReference type="AlphaFoldDB" id="A0A1I3KXK1"/>
<dbReference type="Gene3D" id="1.20.1550.10">
    <property type="entry name" value="DsbB-like"/>
    <property type="match status" value="1"/>
</dbReference>
<evidence type="ECO:0000256" key="1">
    <source>
        <dbReference type="ARBA" id="ARBA00004141"/>
    </source>
</evidence>
<dbReference type="OrthoDB" id="9808637at2"/>